<dbReference type="SMART" id="SM00066">
    <property type="entry name" value="GAL4"/>
    <property type="match status" value="1"/>
</dbReference>
<dbReference type="GO" id="GO:0003677">
    <property type="term" value="F:DNA binding"/>
    <property type="evidence" value="ECO:0007669"/>
    <property type="project" value="UniProtKB-KW"/>
</dbReference>
<feature type="compositionally biased region" description="Basic residues" evidence="7">
    <location>
        <begin position="90"/>
        <end position="105"/>
    </location>
</feature>
<evidence type="ECO:0000313" key="9">
    <source>
        <dbReference type="EMBL" id="KAH7024442.1"/>
    </source>
</evidence>
<keyword evidence="2" id="KW-0862">Zinc</keyword>
<dbReference type="InterPro" id="IPR001138">
    <property type="entry name" value="Zn2Cys6_DnaBD"/>
</dbReference>
<dbReference type="GeneID" id="70188840"/>
<feature type="domain" description="Zn(2)-C6 fungal-type" evidence="8">
    <location>
        <begin position="40"/>
        <end position="70"/>
    </location>
</feature>
<evidence type="ECO:0000256" key="2">
    <source>
        <dbReference type="ARBA" id="ARBA00022833"/>
    </source>
</evidence>
<evidence type="ECO:0000256" key="7">
    <source>
        <dbReference type="SAM" id="MobiDB-lite"/>
    </source>
</evidence>
<gene>
    <name evidence="9" type="ORF">B0I36DRAFT_366388</name>
</gene>
<organism evidence="9 10">
    <name type="scientific">Microdochium trichocladiopsis</name>
    <dbReference type="NCBI Taxonomy" id="1682393"/>
    <lineage>
        <taxon>Eukaryota</taxon>
        <taxon>Fungi</taxon>
        <taxon>Dikarya</taxon>
        <taxon>Ascomycota</taxon>
        <taxon>Pezizomycotina</taxon>
        <taxon>Sordariomycetes</taxon>
        <taxon>Xylariomycetidae</taxon>
        <taxon>Xylariales</taxon>
        <taxon>Microdochiaceae</taxon>
        <taxon>Microdochium</taxon>
    </lineage>
</organism>
<dbReference type="GO" id="GO:0000981">
    <property type="term" value="F:DNA-binding transcription factor activity, RNA polymerase II-specific"/>
    <property type="evidence" value="ECO:0007669"/>
    <property type="project" value="InterPro"/>
</dbReference>
<dbReference type="PANTHER" id="PTHR36206">
    <property type="entry name" value="ASPERCRYPTIN BIOSYNTHESIS CLUSTER-SPECIFIC TRANSCRIPTION REGULATOR ATNN-RELATED"/>
    <property type="match status" value="1"/>
</dbReference>
<keyword evidence="5" id="KW-0804">Transcription</keyword>
<protein>
    <recommendedName>
        <fullName evidence="8">Zn(2)-C6 fungal-type domain-containing protein</fullName>
    </recommendedName>
</protein>
<evidence type="ECO:0000256" key="6">
    <source>
        <dbReference type="ARBA" id="ARBA00023242"/>
    </source>
</evidence>
<dbReference type="PANTHER" id="PTHR36206:SF12">
    <property type="entry name" value="ASPERCRYPTIN BIOSYNTHESIS CLUSTER-SPECIFIC TRANSCRIPTION REGULATOR ATNN-RELATED"/>
    <property type="match status" value="1"/>
</dbReference>
<evidence type="ECO:0000259" key="8">
    <source>
        <dbReference type="PROSITE" id="PS50048"/>
    </source>
</evidence>
<dbReference type="Pfam" id="PF00172">
    <property type="entry name" value="Zn_clus"/>
    <property type="match status" value="1"/>
</dbReference>
<accession>A0A9P8Y086</accession>
<evidence type="ECO:0000313" key="10">
    <source>
        <dbReference type="Proteomes" id="UP000756346"/>
    </source>
</evidence>
<evidence type="ECO:0000256" key="4">
    <source>
        <dbReference type="ARBA" id="ARBA00023125"/>
    </source>
</evidence>
<dbReference type="InterPro" id="IPR036864">
    <property type="entry name" value="Zn2-C6_fun-type_DNA-bd_sf"/>
</dbReference>
<dbReference type="InterPro" id="IPR052360">
    <property type="entry name" value="Transcr_Regulatory_Proteins"/>
</dbReference>
<dbReference type="EMBL" id="JAGTJQ010000009">
    <property type="protein sequence ID" value="KAH7024442.1"/>
    <property type="molecule type" value="Genomic_DNA"/>
</dbReference>
<dbReference type="Gene3D" id="4.10.240.10">
    <property type="entry name" value="Zn(2)-C6 fungal-type DNA-binding domain"/>
    <property type="match status" value="1"/>
</dbReference>
<feature type="region of interest" description="Disordered" evidence="7">
    <location>
        <begin position="217"/>
        <end position="251"/>
    </location>
</feature>
<keyword evidence="10" id="KW-1185">Reference proteome</keyword>
<sequence length="827" mass="89047">MDTQQFVLVPGPSGALQQHQPGNPAAAVNRRLGALKVRTGCRLCKASHVKCDEQQPACGRCQRRRTPCEYPLDRQQVPPRPRREDDRDHRDHHHHPQPPHVRRSKQQQQPVLRPILPAGRAGVLGTTTTPRRLVEPFCTSMKPWDVQYFDMFRHRVALHLRYGHAELWRRTVMREAARDECVHSAILALGALARAQEELGGAASRIPLIKTRWMGASGAGHSSPASLESRSSSSSTRATTPANKTRTTTTAKLAAKAAAPAPTVASMSKHDHYYHALVHYTRAIGKFRTLIARLAREPGAGRTILIATALLVSFESLQGNTAAADQLGAHSISLLRENIAHGSLSSSGNPHGTEAIAEAGPSSNNNYSTTYHRHGGAGGGTRSSTSLIAAPLDDEGVADAEAVLVRNTLFGTALSPFYPKGREVLFGLPIPRSGGPEPPRADASVEEFSRLWDQCVSLSGMWYLRMQMAVLMAENSGGPAGSSSSGGGGVGSGTAESELWVKHYQERCEVRRVVGAWQQAVRERLMLTAPVPAAPAKTMSENRVVGDNDPVRSGEKCTAAATEPAISETGHGRLPDWDSHTTAAREAKRREAHAFYKDLAIRIHVVYYSICTVFDVSGKAWDNYQTAMANLLTQAEAVVLASVESTRGSRKSSSPPSASSTPSPPSTIPFSSSSSSSSLRSTPQASSPASSASSSSPPLPSPSARLSPLRDSAFVGEQGAIPVLAQIAQGTQNSKVRARAMELWGQLVHPYSHWDVQATYLATMAVTQAEEAHRWPPVTGDIPLEKQYFWTGGDWSEDYREFKVRLTPKVPGGAGGGEKIVTMAAVT</sequence>
<dbReference type="GO" id="GO:0008270">
    <property type="term" value="F:zinc ion binding"/>
    <property type="evidence" value="ECO:0007669"/>
    <property type="project" value="InterPro"/>
</dbReference>
<dbReference type="OrthoDB" id="1919336at2759"/>
<dbReference type="AlphaFoldDB" id="A0A9P8Y086"/>
<keyword evidence="6" id="KW-0539">Nucleus</keyword>
<dbReference type="PRINTS" id="PR00755">
    <property type="entry name" value="AFLATOXINBRP"/>
</dbReference>
<keyword evidence="3" id="KW-0805">Transcription regulation</keyword>
<evidence type="ECO:0000256" key="3">
    <source>
        <dbReference type="ARBA" id="ARBA00023015"/>
    </source>
</evidence>
<feature type="compositionally biased region" description="Low complexity" evidence="7">
    <location>
        <begin position="646"/>
        <end position="661"/>
    </location>
</feature>
<proteinExistence type="predicted"/>
<keyword evidence="1" id="KW-0479">Metal-binding</keyword>
<feature type="region of interest" description="Disordered" evidence="7">
    <location>
        <begin position="646"/>
        <end position="707"/>
    </location>
</feature>
<dbReference type="CDD" id="cd00067">
    <property type="entry name" value="GAL4"/>
    <property type="match status" value="1"/>
</dbReference>
<dbReference type="PROSITE" id="PS50048">
    <property type="entry name" value="ZN2_CY6_FUNGAL_2"/>
    <property type="match status" value="1"/>
</dbReference>
<evidence type="ECO:0000256" key="1">
    <source>
        <dbReference type="ARBA" id="ARBA00022723"/>
    </source>
</evidence>
<name>A0A9P8Y086_9PEZI</name>
<dbReference type="SUPFAM" id="SSF57701">
    <property type="entry name" value="Zn2/Cys6 DNA-binding domain"/>
    <property type="match status" value="1"/>
</dbReference>
<comment type="caution">
    <text evidence="9">The sequence shown here is derived from an EMBL/GenBank/DDBJ whole genome shotgun (WGS) entry which is preliminary data.</text>
</comment>
<dbReference type="Proteomes" id="UP000756346">
    <property type="component" value="Unassembled WGS sequence"/>
</dbReference>
<reference evidence="9" key="1">
    <citation type="journal article" date="2021" name="Nat. Commun.">
        <title>Genetic determinants of endophytism in the Arabidopsis root mycobiome.</title>
        <authorList>
            <person name="Mesny F."/>
            <person name="Miyauchi S."/>
            <person name="Thiergart T."/>
            <person name="Pickel B."/>
            <person name="Atanasova L."/>
            <person name="Karlsson M."/>
            <person name="Huettel B."/>
            <person name="Barry K.W."/>
            <person name="Haridas S."/>
            <person name="Chen C."/>
            <person name="Bauer D."/>
            <person name="Andreopoulos W."/>
            <person name="Pangilinan J."/>
            <person name="LaButti K."/>
            <person name="Riley R."/>
            <person name="Lipzen A."/>
            <person name="Clum A."/>
            <person name="Drula E."/>
            <person name="Henrissat B."/>
            <person name="Kohler A."/>
            <person name="Grigoriev I.V."/>
            <person name="Martin F.M."/>
            <person name="Hacquard S."/>
        </authorList>
    </citation>
    <scope>NUCLEOTIDE SEQUENCE</scope>
    <source>
        <strain evidence="9">MPI-CAGE-CH-0230</strain>
    </source>
</reference>
<feature type="region of interest" description="Disordered" evidence="7">
    <location>
        <begin position="71"/>
        <end position="109"/>
    </location>
</feature>
<keyword evidence="4" id="KW-0238">DNA-binding</keyword>
<feature type="compositionally biased region" description="Low complexity" evidence="7">
    <location>
        <begin position="668"/>
        <end position="707"/>
    </location>
</feature>
<evidence type="ECO:0000256" key="5">
    <source>
        <dbReference type="ARBA" id="ARBA00023163"/>
    </source>
</evidence>
<dbReference type="PROSITE" id="PS00463">
    <property type="entry name" value="ZN2_CY6_FUNGAL_1"/>
    <property type="match status" value="1"/>
</dbReference>
<dbReference type="RefSeq" id="XP_046007990.1">
    <property type="nucleotide sequence ID" value="XM_046159294.1"/>
</dbReference>